<accession>A0A1L2ZNZ9</accession>
<protein>
    <recommendedName>
        <fullName evidence="4">DNA-directed RNA polymerase subunit beta</fullName>
    </recommendedName>
</protein>
<reference evidence="2 3" key="1">
    <citation type="submission" date="2016-11" db="EMBL/GenBank/DDBJ databases">
        <title>Genome sequencing of Zhihengliuella aestuarii B18 antagonistic to Plasmodiophora brassicae.</title>
        <authorList>
            <person name="Luo Y."/>
        </authorList>
    </citation>
    <scope>NUCLEOTIDE SEQUENCE [LARGE SCALE GENOMIC DNA]</scope>
    <source>
        <strain evidence="2 3">B18</strain>
    </source>
</reference>
<evidence type="ECO:0008006" key="4">
    <source>
        <dbReference type="Google" id="ProtNLM"/>
    </source>
</evidence>
<evidence type="ECO:0000313" key="2">
    <source>
        <dbReference type="EMBL" id="APF40900.1"/>
    </source>
</evidence>
<sequence length="217" mass="23257">MSSRHNHHVSGVRPRRPVPFEPRAFEPFEGGTDPARMSEAAHLSAAALVRGGRESESAEVHERLVTLTEREGLEAIAELWAESPAVTLPGALWRLYALRSSITSDPERASALFRDGRASAPVATAVAGVAEPPTAVELVKMADSVLSGAFNGDFDVALERAAAFCRVVAIGQTHHADAAEVTSAQRAADFTKNSARLIKTAEQLEAAARLWRRGELD</sequence>
<dbReference type="KEGG" id="nae:BHE16_07610"/>
<dbReference type="RefSeq" id="WP_071894377.1">
    <property type="nucleotide sequence ID" value="NZ_CP018135.1"/>
</dbReference>
<dbReference type="EMBL" id="CP018135">
    <property type="protein sequence ID" value="APF40900.1"/>
    <property type="molecule type" value="Genomic_DNA"/>
</dbReference>
<dbReference type="Proteomes" id="UP000183530">
    <property type="component" value="Chromosome"/>
</dbReference>
<dbReference type="AlphaFoldDB" id="A0A1L2ZNZ9"/>
<feature type="compositionally biased region" description="Basic residues" evidence="1">
    <location>
        <begin position="1"/>
        <end position="16"/>
    </location>
</feature>
<organism evidence="2 3">
    <name type="scientific">Neomicrococcus aestuarii</name>
    <dbReference type="NCBI Taxonomy" id="556325"/>
    <lineage>
        <taxon>Bacteria</taxon>
        <taxon>Bacillati</taxon>
        <taxon>Actinomycetota</taxon>
        <taxon>Actinomycetes</taxon>
        <taxon>Micrococcales</taxon>
        <taxon>Micrococcaceae</taxon>
        <taxon>Neomicrococcus</taxon>
    </lineage>
</organism>
<name>A0A1L2ZNZ9_9MICC</name>
<evidence type="ECO:0000256" key="1">
    <source>
        <dbReference type="SAM" id="MobiDB-lite"/>
    </source>
</evidence>
<proteinExistence type="predicted"/>
<evidence type="ECO:0000313" key="3">
    <source>
        <dbReference type="Proteomes" id="UP000183530"/>
    </source>
</evidence>
<keyword evidence="3" id="KW-1185">Reference proteome</keyword>
<dbReference type="STRING" id="556325.BHE16_07610"/>
<gene>
    <name evidence="2" type="ORF">BHE16_07610</name>
</gene>
<feature type="region of interest" description="Disordered" evidence="1">
    <location>
        <begin position="1"/>
        <end position="35"/>
    </location>
</feature>
<dbReference type="OrthoDB" id="5188280at2"/>
<feature type="compositionally biased region" description="Low complexity" evidence="1">
    <location>
        <begin position="21"/>
        <end position="31"/>
    </location>
</feature>